<protein>
    <submittedName>
        <fullName evidence="2">Uncharacterized peroxidase-related enzyme</fullName>
    </submittedName>
</protein>
<dbReference type="PANTHER" id="PTHR35446:SF3">
    <property type="entry name" value="CMD DOMAIN-CONTAINING PROTEIN"/>
    <property type="match status" value="1"/>
</dbReference>
<dbReference type="InterPro" id="IPR003779">
    <property type="entry name" value="CMD-like"/>
</dbReference>
<organism evidence="2 3">
    <name type="scientific">Halomonas daqiaonensis</name>
    <dbReference type="NCBI Taxonomy" id="650850"/>
    <lineage>
        <taxon>Bacteria</taxon>
        <taxon>Pseudomonadati</taxon>
        <taxon>Pseudomonadota</taxon>
        <taxon>Gammaproteobacteria</taxon>
        <taxon>Oceanospirillales</taxon>
        <taxon>Halomonadaceae</taxon>
        <taxon>Halomonas</taxon>
    </lineage>
</organism>
<keyword evidence="2" id="KW-0575">Peroxidase</keyword>
<dbReference type="Gene3D" id="1.20.1290.10">
    <property type="entry name" value="AhpD-like"/>
    <property type="match status" value="1"/>
</dbReference>
<dbReference type="InterPro" id="IPR029032">
    <property type="entry name" value="AhpD-like"/>
</dbReference>
<dbReference type="GO" id="GO:0051920">
    <property type="term" value="F:peroxiredoxin activity"/>
    <property type="evidence" value="ECO:0007669"/>
    <property type="project" value="InterPro"/>
</dbReference>
<evidence type="ECO:0000259" key="1">
    <source>
        <dbReference type="Pfam" id="PF02627"/>
    </source>
</evidence>
<proteinExistence type="predicted"/>
<sequence>MSADYQMQLAPQTLDNADAKAKPLLEKANETLGFVPKMYEGMAKAPGVLDTYLHGYELFREDSGFAPPEQEVVFLTISRLNGCSYCMSAHSMLGEKMSEVPADVLEALRNDKPIADERLAALSEFTKVMFETRGKPTQSDAKAFLDAGFEEQQVLQIVLALAVKTLSNYANHVNHPELDEAFAGHAWQG</sequence>
<dbReference type="RefSeq" id="WP_089711715.1">
    <property type="nucleotide sequence ID" value="NZ_FOBC01000006.1"/>
</dbReference>
<gene>
    <name evidence="2" type="ORF">SAMN04488129_10675</name>
</gene>
<dbReference type="EMBL" id="FOBC01000006">
    <property type="protein sequence ID" value="SEL02912.1"/>
    <property type="molecule type" value="Genomic_DNA"/>
</dbReference>
<accession>A0A1H7LVI6</accession>
<dbReference type="Pfam" id="PF02627">
    <property type="entry name" value="CMD"/>
    <property type="match status" value="1"/>
</dbReference>
<dbReference type="NCBIfam" id="TIGR00778">
    <property type="entry name" value="ahpD_dom"/>
    <property type="match status" value="1"/>
</dbReference>
<dbReference type="SUPFAM" id="SSF69118">
    <property type="entry name" value="AhpD-like"/>
    <property type="match status" value="1"/>
</dbReference>
<reference evidence="3" key="1">
    <citation type="submission" date="2016-10" db="EMBL/GenBank/DDBJ databases">
        <authorList>
            <person name="Varghese N."/>
            <person name="Submissions S."/>
        </authorList>
    </citation>
    <scope>NUCLEOTIDE SEQUENCE [LARGE SCALE GENOMIC DNA]</scope>
    <source>
        <strain evidence="3">CGMCC 1.9150</strain>
    </source>
</reference>
<evidence type="ECO:0000313" key="3">
    <source>
        <dbReference type="Proteomes" id="UP000198807"/>
    </source>
</evidence>
<evidence type="ECO:0000313" key="2">
    <source>
        <dbReference type="EMBL" id="SEL02912.1"/>
    </source>
</evidence>
<dbReference type="AlphaFoldDB" id="A0A1H7LVI6"/>
<feature type="domain" description="Carboxymuconolactone decarboxylase-like" evidence="1">
    <location>
        <begin position="57"/>
        <end position="116"/>
    </location>
</feature>
<dbReference type="PANTHER" id="PTHR35446">
    <property type="entry name" value="SI:CH211-175M2.5"/>
    <property type="match status" value="1"/>
</dbReference>
<name>A0A1H7LVI6_9GAMM</name>
<keyword evidence="2" id="KW-0560">Oxidoreductase</keyword>
<dbReference type="OrthoDB" id="9808310at2"/>
<dbReference type="InterPro" id="IPR004675">
    <property type="entry name" value="AhpD_core"/>
</dbReference>
<dbReference type="STRING" id="650850.SAMN04488129_10675"/>
<keyword evidence="3" id="KW-1185">Reference proteome</keyword>
<dbReference type="Proteomes" id="UP000198807">
    <property type="component" value="Unassembled WGS sequence"/>
</dbReference>